<gene>
    <name evidence="2" type="ORF">ACFO3D_12295</name>
</gene>
<proteinExistence type="predicted"/>
<dbReference type="EMBL" id="JBHSFU010000007">
    <property type="protein sequence ID" value="MFC4558973.1"/>
    <property type="molecule type" value="Genomic_DNA"/>
</dbReference>
<keyword evidence="3" id="KW-1185">Reference proteome</keyword>
<feature type="transmembrane region" description="Helical" evidence="1">
    <location>
        <begin position="162"/>
        <end position="183"/>
    </location>
</feature>
<keyword evidence="1" id="KW-0472">Membrane</keyword>
<feature type="transmembrane region" description="Helical" evidence="1">
    <location>
        <begin position="7"/>
        <end position="27"/>
    </location>
</feature>
<feature type="transmembrane region" description="Helical" evidence="1">
    <location>
        <begin position="77"/>
        <end position="98"/>
    </location>
</feature>
<protein>
    <submittedName>
        <fullName evidence="2">YitT family protein</fullName>
    </submittedName>
</protein>
<dbReference type="Proteomes" id="UP001595989">
    <property type="component" value="Unassembled WGS sequence"/>
</dbReference>
<dbReference type="Pfam" id="PF19700">
    <property type="entry name" value="DUF6198"/>
    <property type="match status" value="1"/>
</dbReference>
<reference evidence="3" key="1">
    <citation type="journal article" date="2019" name="Int. J. Syst. Evol. Microbiol.">
        <title>The Global Catalogue of Microorganisms (GCM) 10K type strain sequencing project: providing services to taxonomists for standard genome sequencing and annotation.</title>
        <authorList>
            <consortium name="The Broad Institute Genomics Platform"/>
            <consortium name="The Broad Institute Genome Sequencing Center for Infectious Disease"/>
            <person name="Wu L."/>
            <person name="Ma J."/>
        </authorList>
    </citation>
    <scope>NUCLEOTIDE SEQUENCE [LARGE SCALE GENOMIC DNA]</scope>
    <source>
        <strain evidence="3">CGMCC 4.7426</strain>
    </source>
</reference>
<sequence length="219" mass="24129">MIKLTAIRWAFFVIGLITFSFGISVTVNVQHLGIHPWDVLSVGLFELVGFTIGTWNIIIGFILIVVSWILDKSYIKLGTFLNAVLVGVFVDLFLWLDFLPKPGITWIDGIMMICGIVIMGVGGGLYNAARVGSGPRDGFMLSMADKLGAPIGRVRIYTESSVLVLGLLLGGPVFIFTFIFTFIQSPIFQYVFHRFDRLIEGIAERMKLKSSSPSSRASG</sequence>
<feature type="transmembrane region" description="Helical" evidence="1">
    <location>
        <begin position="47"/>
        <end position="70"/>
    </location>
</feature>
<accession>A0ABV9DN22</accession>
<keyword evidence="1" id="KW-0812">Transmembrane</keyword>
<dbReference type="RefSeq" id="WP_390296366.1">
    <property type="nucleotide sequence ID" value="NZ_JBHSFU010000007.1"/>
</dbReference>
<comment type="caution">
    <text evidence="2">The sequence shown here is derived from an EMBL/GenBank/DDBJ whole genome shotgun (WGS) entry which is preliminary data.</text>
</comment>
<dbReference type="PANTHER" id="PTHR40078:SF1">
    <property type="entry name" value="INTEGRAL MEMBRANE PROTEIN"/>
    <property type="match status" value="1"/>
</dbReference>
<feature type="transmembrane region" description="Helical" evidence="1">
    <location>
        <begin position="104"/>
        <end position="126"/>
    </location>
</feature>
<evidence type="ECO:0000256" key="1">
    <source>
        <dbReference type="SAM" id="Phobius"/>
    </source>
</evidence>
<dbReference type="PANTHER" id="PTHR40078">
    <property type="entry name" value="INTEGRAL MEMBRANE PROTEIN-RELATED"/>
    <property type="match status" value="1"/>
</dbReference>
<evidence type="ECO:0000313" key="3">
    <source>
        <dbReference type="Proteomes" id="UP001595989"/>
    </source>
</evidence>
<keyword evidence="1" id="KW-1133">Transmembrane helix</keyword>
<evidence type="ECO:0000313" key="2">
    <source>
        <dbReference type="EMBL" id="MFC4558973.1"/>
    </source>
</evidence>
<name>A0ABV9DN22_9BACI</name>
<dbReference type="InterPro" id="IPR038750">
    <property type="entry name" value="YczE/YyaS-like"/>
</dbReference>
<organism evidence="2 3">
    <name type="scientific">Virgibacillus kekensis</name>
    <dbReference type="NCBI Taxonomy" id="202261"/>
    <lineage>
        <taxon>Bacteria</taxon>
        <taxon>Bacillati</taxon>
        <taxon>Bacillota</taxon>
        <taxon>Bacilli</taxon>
        <taxon>Bacillales</taxon>
        <taxon>Bacillaceae</taxon>
        <taxon>Virgibacillus</taxon>
    </lineage>
</organism>